<evidence type="ECO:0000313" key="1">
    <source>
        <dbReference type="EMBL" id="VDO52046.1"/>
    </source>
</evidence>
<reference evidence="1 2" key="2">
    <citation type="submission" date="2018-11" db="EMBL/GenBank/DDBJ databases">
        <authorList>
            <consortium name="Pathogen Informatics"/>
        </authorList>
    </citation>
    <scope>NUCLEOTIDE SEQUENCE [LARGE SCALE GENOMIC DNA]</scope>
</reference>
<accession>A0A183HJI6</accession>
<dbReference type="AlphaFoldDB" id="A0A183HJI6"/>
<evidence type="ECO:0000313" key="2">
    <source>
        <dbReference type="Proteomes" id="UP000267606"/>
    </source>
</evidence>
<dbReference type="WBParaSite" id="OFLC_0000764701-mRNA-1">
    <property type="protein sequence ID" value="OFLC_0000764701-mRNA-1"/>
    <property type="gene ID" value="OFLC_0000764701"/>
</dbReference>
<dbReference type="EMBL" id="UZAJ01008131">
    <property type="protein sequence ID" value="VDO52046.1"/>
    <property type="molecule type" value="Genomic_DNA"/>
</dbReference>
<proteinExistence type="predicted"/>
<keyword evidence="2" id="KW-1185">Reference proteome</keyword>
<protein>
    <submittedName>
        <fullName evidence="3">WD_REPEATS_REGION domain-containing protein</fullName>
    </submittedName>
</protein>
<reference evidence="3" key="1">
    <citation type="submission" date="2016-06" db="UniProtKB">
        <authorList>
            <consortium name="WormBaseParasite"/>
        </authorList>
    </citation>
    <scope>IDENTIFICATION</scope>
</reference>
<gene>
    <name evidence="1" type="ORF">OFLC_LOCUS7649</name>
</gene>
<name>A0A183HJI6_9BILA</name>
<dbReference type="STRING" id="387005.A0A183HJI6"/>
<sequence>MSWNPSSPSIFLIFNSGSWQVFQLVDLNRSVVYFSDEQICDGKLLSDKRSAIAYANGSRSAHMVFCMSAPHVICRADTESNIVLWEIDEVLPIESENKVIAKQPKLTTNMECQWNGLKNLPPSIYDSEDNCEITATHYISSQGRFLIGCGDGTIILMYGCDAISKQLLTTNEGVICFCLLNKI</sequence>
<dbReference type="Proteomes" id="UP000267606">
    <property type="component" value="Unassembled WGS sequence"/>
</dbReference>
<evidence type="ECO:0000313" key="3">
    <source>
        <dbReference type="WBParaSite" id="OFLC_0000764701-mRNA-1"/>
    </source>
</evidence>
<organism evidence="3">
    <name type="scientific">Onchocerca flexuosa</name>
    <dbReference type="NCBI Taxonomy" id="387005"/>
    <lineage>
        <taxon>Eukaryota</taxon>
        <taxon>Metazoa</taxon>
        <taxon>Ecdysozoa</taxon>
        <taxon>Nematoda</taxon>
        <taxon>Chromadorea</taxon>
        <taxon>Rhabditida</taxon>
        <taxon>Spirurina</taxon>
        <taxon>Spiruromorpha</taxon>
        <taxon>Filarioidea</taxon>
        <taxon>Onchocercidae</taxon>
        <taxon>Onchocerca</taxon>
    </lineage>
</organism>